<sequence length="300" mass="32689">MIRLVQTLLAAAALWQGVPAHAQEEQPAPQSILFIGNSFTQGANSAVLRYRPDSVEDINGEGVGGIPALFAKFAEEAGQAWSVSHELRGGSTLGFHLNEKREAIDRSWDAVVMQQYSTLDPKIPLDARDTREDAPALARLFTAANPQVQVYLMSTWTRADQTYQPTGHWFGRPISAMALDLRRELDAVDAASEEIDAVLPVGEAWNAAIVAGIADANPYDGRDYGKIDLWSYDHYHASAEGSYLEALVVFAEITGYDVRQFGDGERAAHELGIEPKVAGRLQKVAMAQVLAQRDAEGAKP</sequence>
<dbReference type="EMBL" id="WTYR01000001">
    <property type="protein sequence ID" value="MXP09310.1"/>
    <property type="molecule type" value="Genomic_DNA"/>
</dbReference>
<evidence type="ECO:0000313" key="3">
    <source>
        <dbReference type="Proteomes" id="UP000429229"/>
    </source>
</evidence>
<name>A0A6I4TZZ8_9SPHN</name>
<evidence type="ECO:0000256" key="1">
    <source>
        <dbReference type="SAM" id="SignalP"/>
    </source>
</evidence>
<dbReference type="GO" id="GO:0016788">
    <property type="term" value="F:hydrolase activity, acting on ester bonds"/>
    <property type="evidence" value="ECO:0007669"/>
    <property type="project" value="UniProtKB-ARBA"/>
</dbReference>
<dbReference type="OrthoDB" id="7443339at2"/>
<comment type="caution">
    <text evidence="2">The sequence shown here is derived from an EMBL/GenBank/DDBJ whole genome shotgun (WGS) entry which is preliminary data.</text>
</comment>
<keyword evidence="3" id="KW-1185">Reference proteome</keyword>
<dbReference type="Gene3D" id="3.40.50.1110">
    <property type="entry name" value="SGNH hydrolase"/>
    <property type="match status" value="1"/>
</dbReference>
<organism evidence="2 3">
    <name type="scientific">Alteriqipengyuania halimionae</name>
    <dbReference type="NCBI Taxonomy" id="1926630"/>
    <lineage>
        <taxon>Bacteria</taxon>
        <taxon>Pseudomonadati</taxon>
        <taxon>Pseudomonadota</taxon>
        <taxon>Alphaproteobacteria</taxon>
        <taxon>Sphingomonadales</taxon>
        <taxon>Erythrobacteraceae</taxon>
        <taxon>Alteriqipengyuania</taxon>
    </lineage>
</organism>
<reference evidence="2 3" key="1">
    <citation type="submission" date="2019-12" db="EMBL/GenBank/DDBJ databases">
        <title>Genomic-based taxomic classification of the family Erythrobacteraceae.</title>
        <authorList>
            <person name="Xu L."/>
        </authorList>
    </citation>
    <scope>NUCLEOTIDE SEQUENCE [LARGE SCALE GENOMIC DNA]</scope>
    <source>
        <strain evidence="2 3">LMG 29519</strain>
    </source>
</reference>
<dbReference type="RefSeq" id="WP_160616016.1">
    <property type="nucleotide sequence ID" value="NZ_WTYR01000001.1"/>
</dbReference>
<keyword evidence="1" id="KW-0732">Signal</keyword>
<feature type="signal peptide" evidence="1">
    <location>
        <begin position="1"/>
        <end position="22"/>
    </location>
</feature>
<feature type="chain" id="PRO_5026326660" evidence="1">
    <location>
        <begin position="23"/>
        <end position="300"/>
    </location>
</feature>
<accession>A0A6I4TZZ8</accession>
<proteinExistence type="predicted"/>
<dbReference type="AlphaFoldDB" id="A0A6I4TZZ8"/>
<dbReference type="InterPro" id="IPR036514">
    <property type="entry name" value="SGNH_hydro_sf"/>
</dbReference>
<dbReference type="SUPFAM" id="SSF52266">
    <property type="entry name" value="SGNH hydrolase"/>
    <property type="match status" value="1"/>
</dbReference>
<evidence type="ECO:0000313" key="2">
    <source>
        <dbReference type="EMBL" id="MXP09310.1"/>
    </source>
</evidence>
<gene>
    <name evidence="2" type="ORF">GRI68_03855</name>
</gene>
<protein>
    <submittedName>
        <fullName evidence="2">PEP-CTERM sorting domain-containing protein</fullName>
    </submittedName>
</protein>
<dbReference type="Proteomes" id="UP000429229">
    <property type="component" value="Unassembled WGS sequence"/>
</dbReference>